<protein>
    <recommendedName>
        <fullName evidence="1">Protein SlyX homolog</fullName>
    </recommendedName>
</protein>
<dbReference type="Gene3D" id="1.20.5.300">
    <property type="match status" value="1"/>
</dbReference>
<dbReference type="RefSeq" id="WP_035014326.1">
    <property type="nucleotide sequence ID" value="NZ_ARZY01000013.1"/>
</dbReference>
<accession>W7QYB9</accession>
<proteinExistence type="inferred from homology"/>
<dbReference type="PANTHER" id="PTHR36508">
    <property type="entry name" value="PROTEIN SLYX"/>
    <property type="match status" value="1"/>
</dbReference>
<evidence type="ECO:0000256" key="2">
    <source>
        <dbReference type="SAM" id="Coils"/>
    </source>
</evidence>
<dbReference type="Pfam" id="PF04102">
    <property type="entry name" value="SlyX"/>
    <property type="match status" value="1"/>
</dbReference>
<reference evidence="3 4" key="1">
    <citation type="journal article" date="2014" name="Genome Announc.">
        <title>Draft Genome Sequence of the Agar-Degrading Bacterium Catenovulum sp. Strain DS-2, Isolated from Intestines of Haliotis diversicolor.</title>
        <authorList>
            <person name="Shan D."/>
            <person name="Li X."/>
            <person name="Gu Z."/>
            <person name="Wei G."/>
            <person name="Gao Z."/>
            <person name="Shao Z."/>
        </authorList>
    </citation>
    <scope>NUCLEOTIDE SEQUENCE [LARGE SCALE GENOMIC DNA]</scope>
    <source>
        <strain evidence="3 4">DS-2</strain>
    </source>
</reference>
<comment type="caution">
    <text evidence="3">The sequence shown here is derived from an EMBL/GenBank/DDBJ whole genome shotgun (WGS) entry which is preliminary data.</text>
</comment>
<comment type="similarity">
    <text evidence="1">Belongs to the SlyX family.</text>
</comment>
<keyword evidence="2" id="KW-0175">Coiled coil</keyword>
<organism evidence="3 4">
    <name type="scientific">Catenovulum agarivorans DS-2</name>
    <dbReference type="NCBI Taxonomy" id="1328313"/>
    <lineage>
        <taxon>Bacteria</taxon>
        <taxon>Pseudomonadati</taxon>
        <taxon>Pseudomonadota</taxon>
        <taxon>Gammaproteobacteria</taxon>
        <taxon>Alteromonadales</taxon>
        <taxon>Alteromonadaceae</taxon>
        <taxon>Catenovulum</taxon>
    </lineage>
</organism>
<evidence type="ECO:0000256" key="1">
    <source>
        <dbReference type="HAMAP-Rule" id="MF_00715"/>
    </source>
</evidence>
<dbReference type="PANTHER" id="PTHR36508:SF1">
    <property type="entry name" value="PROTEIN SLYX"/>
    <property type="match status" value="1"/>
</dbReference>
<dbReference type="Proteomes" id="UP000019276">
    <property type="component" value="Unassembled WGS sequence"/>
</dbReference>
<dbReference type="EMBL" id="ARZY01000013">
    <property type="protein sequence ID" value="EWH10325.1"/>
    <property type="molecule type" value="Genomic_DNA"/>
</dbReference>
<evidence type="ECO:0000313" key="4">
    <source>
        <dbReference type="Proteomes" id="UP000019276"/>
    </source>
</evidence>
<dbReference type="HAMAP" id="MF_00715">
    <property type="entry name" value="SlyX"/>
    <property type="match status" value="1"/>
</dbReference>
<dbReference type="InterPro" id="IPR007236">
    <property type="entry name" value="SlyX"/>
</dbReference>
<dbReference type="AlphaFoldDB" id="W7QYB9"/>
<evidence type="ECO:0000313" key="3">
    <source>
        <dbReference type="EMBL" id="EWH10325.1"/>
    </source>
</evidence>
<dbReference type="OrthoDB" id="5771733at2"/>
<gene>
    <name evidence="1" type="primary">slyX</name>
    <name evidence="3" type="ORF">DS2_08625</name>
</gene>
<sequence length="71" mass="7992">MTTHLHKRIDDLETQLAFQEDTIQSLNQALINQQLQISALEHNLGLLAKKLKGMQPDAVASMSEETPPPHY</sequence>
<dbReference type="STRING" id="1328313.DS2_08625"/>
<name>W7QYB9_9ALTE</name>
<feature type="coiled-coil region" evidence="2">
    <location>
        <begin position="9"/>
        <end position="43"/>
    </location>
</feature>
<keyword evidence="4" id="KW-1185">Reference proteome</keyword>
<dbReference type="eggNOG" id="COG2900">
    <property type="taxonomic scope" value="Bacteria"/>
</dbReference>